<keyword evidence="7" id="KW-0472">Membrane</keyword>
<name>A0ABP8MAP2_9BACT</name>
<evidence type="ECO:0000256" key="1">
    <source>
        <dbReference type="ARBA" id="ARBA00004651"/>
    </source>
</evidence>
<dbReference type="InterPro" id="IPR044751">
    <property type="entry name" value="Ion_transp-like_CBS"/>
</dbReference>
<dbReference type="PANTHER" id="PTHR22777:SF32">
    <property type="entry name" value="UPF0053 INNER MEMBRANE PROTEIN YFJD"/>
    <property type="match status" value="1"/>
</dbReference>
<proteinExistence type="inferred from homology"/>
<dbReference type="SUPFAM" id="SSF54631">
    <property type="entry name" value="CBS-domain pair"/>
    <property type="match status" value="1"/>
</dbReference>
<dbReference type="Pfam" id="PF03471">
    <property type="entry name" value="CorC_HlyC"/>
    <property type="match status" value="1"/>
</dbReference>
<comment type="similarity">
    <text evidence="2">Belongs to the UPF0053 family.</text>
</comment>
<keyword evidence="10" id="KW-1185">Reference proteome</keyword>
<dbReference type="CDD" id="cd04590">
    <property type="entry name" value="CBS_pair_CorC_HlyC_assoc"/>
    <property type="match status" value="1"/>
</dbReference>
<evidence type="ECO:0000256" key="2">
    <source>
        <dbReference type="ARBA" id="ARBA00006337"/>
    </source>
</evidence>
<dbReference type="InterPro" id="IPR036318">
    <property type="entry name" value="FAD-bd_PCMH-like_sf"/>
</dbReference>
<comment type="subcellular location">
    <subcellularLocation>
        <location evidence="1">Cell membrane</location>
        <topology evidence="1">Multi-pass membrane protein</topology>
    </subcellularLocation>
</comment>
<dbReference type="Gene3D" id="3.10.580.10">
    <property type="entry name" value="CBS-domain"/>
    <property type="match status" value="1"/>
</dbReference>
<feature type="transmembrane region" description="Helical" evidence="7">
    <location>
        <begin position="87"/>
        <end position="105"/>
    </location>
</feature>
<evidence type="ECO:0000259" key="8">
    <source>
        <dbReference type="PROSITE" id="PS51371"/>
    </source>
</evidence>
<accession>A0ABP8MAP2</accession>
<dbReference type="InterPro" id="IPR046342">
    <property type="entry name" value="CBS_dom_sf"/>
</dbReference>
<keyword evidence="7" id="KW-0812">Transmembrane</keyword>
<sequence length="434" mass="49415">MEDLPDGEEGDPRTGSRLFNPHSTLNSFSPLLLLAAGIFPGFILIIALLVVALVCSALRACLSAYAALETPWRKKIHQKTPDRHGRFALLLIQHFCMLLAFILAANTFIAELTDLETARYCFLALVAIWLVADAISRWYASKYAADLPERFLSLVIPVLDVLSPIGRIFLRIATTLRIYRKDKHQPVTPLPDSAESDTLEEKELLLGVAAMGKTTAREAMVSKSGMRAFSNELDFHELMDLVNKFGYSRVPVYRHNLDDIEGILYIKDLLPYVRQDENYNWQKLIRKPYLIPETKRLDSLLEEFQERRVHMAIVIDEYGTTRGLITLEDIIEEIFGDINDEHDDEDESNFVQLDAHNFVFEGQALLNDVIRALELESDYFSELRTESETLAGLILELFTRVPRIGEETVCKDLTFKILSANKRQVKKIRVTLPG</sequence>
<dbReference type="InterPro" id="IPR005170">
    <property type="entry name" value="Transptr-assoc_dom"/>
</dbReference>
<protein>
    <submittedName>
        <fullName evidence="9">Gliding motility-associated protein GldE</fullName>
    </submittedName>
</protein>
<organism evidence="9 10">
    <name type="scientific">Ravibacter arvi</name>
    <dbReference type="NCBI Taxonomy" id="2051041"/>
    <lineage>
        <taxon>Bacteria</taxon>
        <taxon>Pseudomonadati</taxon>
        <taxon>Bacteroidota</taxon>
        <taxon>Cytophagia</taxon>
        <taxon>Cytophagales</taxon>
        <taxon>Spirosomataceae</taxon>
        <taxon>Ravibacter</taxon>
    </lineage>
</organism>
<evidence type="ECO:0000313" key="10">
    <source>
        <dbReference type="Proteomes" id="UP001501508"/>
    </source>
</evidence>
<dbReference type="SMART" id="SM01091">
    <property type="entry name" value="CorC_HlyC"/>
    <property type="match status" value="1"/>
</dbReference>
<dbReference type="PANTHER" id="PTHR22777">
    <property type="entry name" value="HEMOLYSIN-RELATED"/>
    <property type="match status" value="1"/>
</dbReference>
<dbReference type="RefSeq" id="WP_345032962.1">
    <property type="nucleotide sequence ID" value="NZ_BAABEY010000036.1"/>
</dbReference>
<evidence type="ECO:0000313" key="9">
    <source>
        <dbReference type="EMBL" id="GAA4447520.1"/>
    </source>
</evidence>
<feature type="transmembrane region" description="Helical" evidence="7">
    <location>
        <begin position="117"/>
        <end position="139"/>
    </location>
</feature>
<comment type="caution">
    <text evidence="9">The sequence shown here is derived from an EMBL/GenBank/DDBJ whole genome shotgun (WGS) entry which is preliminary data.</text>
</comment>
<evidence type="ECO:0000256" key="6">
    <source>
        <dbReference type="PROSITE-ProRule" id="PRU00703"/>
    </source>
</evidence>
<gene>
    <name evidence="9" type="ORF">GCM10023091_42560</name>
</gene>
<reference evidence="10" key="1">
    <citation type="journal article" date="2019" name="Int. J. Syst. Evol. Microbiol.">
        <title>The Global Catalogue of Microorganisms (GCM) 10K type strain sequencing project: providing services to taxonomists for standard genome sequencing and annotation.</title>
        <authorList>
            <consortium name="The Broad Institute Genomics Platform"/>
            <consortium name="The Broad Institute Genome Sequencing Center for Infectious Disease"/>
            <person name="Wu L."/>
            <person name="Ma J."/>
        </authorList>
    </citation>
    <scope>NUCLEOTIDE SEQUENCE [LARGE SCALE GENOMIC DNA]</scope>
    <source>
        <strain evidence="10">JCM 31920</strain>
    </source>
</reference>
<dbReference type="SUPFAM" id="SSF56176">
    <property type="entry name" value="FAD-binding/transporter-associated domain-like"/>
    <property type="match status" value="1"/>
</dbReference>
<keyword evidence="4" id="KW-0677">Repeat</keyword>
<feature type="transmembrane region" description="Helical" evidence="7">
    <location>
        <begin position="33"/>
        <end position="66"/>
    </location>
</feature>
<dbReference type="PROSITE" id="PS51371">
    <property type="entry name" value="CBS"/>
    <property type="match status" value="1"/>
</dbReference>
<keyword evidence="7" id="KW-1133">Transmembrane helix</keyword>
<dbReference type="Proteomes" id="UP001501508">
    <property type="component" value="Unassembled WGS sequence"/>
</dbReference>
<keyword evidence="5 6" id="KW-0129">CBS domain</keyword>
<evidence type="ECO:0000256" key="5">
    <source>
        <dbReference type="ARBA" id="ARBA00023122"/>
    </source>
</evidence>
<keyword evidence="3" id="KW-1003">Cell membrane</keyword>
<feature type="domain" description="CBS" evidence="8">
    <location>
        <begin position="284"/>
        <end position="341"/>
    </location>
</feature>
<dbReference type="Gene3D" id="3.30.465.10">
    <property type="match status" value="1"/>
</dbReference>
<dbReference type="InterPro" id="IPR016169">
    <property type="entry name" value="FAD-bd_PCMH_sub2"/>
</dbReference>
<dbReference type="InterPro" id="IPR000644">
    <property type="entry name" value="CBS_dom"/>
</dbReference>
<evidence type="ECO:0000256" key="7">
    <source>
        <dbReference type="SAM" id="Phobius"/>
    </source>
</evidence>
<evidence type="ECO:0000256" key="4">
    <source>
        <dbReference type="ARBA" id="ARBA00022737"/>
    </source>
</evidence>
<evidence type="ECO:0000256" key="3">
    <source>
        <dbReference type="ARBA" id="ARBA00022475"/>
    </source>
</evidence>
<dbReference type="EMBL" id="BAABEY010000036">
    <property type="protein sequence ID" value="GAA4447520.1"/>
    <property type="molecule type" value="Genomic_DNA"/>
</dbReference>
<dbReference type="Pfam" id="PF00571">
    <property type="entry name" value="CBS"/>
    <property type="match status" value="1"/>
</dbReference>
<feature type="transmembrane region" description="Helical" evidence="7">
    <location>
        <begin position="151"/>
        <end position="170"/>
    </location>
</feature>